<keyword evidence="7" id="KW-0862">Zinc</keyword>
<evidence type="ECO:0000256" key="2">
    <source>
        <dbReference type="ARBA" id="ARBA00004401"/>
    </source>
</evidence>
<dbReference type="InterPro" id="IPR042089">
    <property type="entry name" value="Peptidase_M13_dom_2"/>
</dbReference>
<evidence type="ECO:0000256" key="6">
    <source>
        <dbReference type="ARBA" id="ARBA00022801"/>
    </source>
</evidence>
<evidence type="ECO:0000259" key="10">
    <source>
        <dbReference type="Pfam" id="PF01431"/>
    </source>
</evidence>
<protein>
    <submittedName>
        <fullName evidence="12">Membrane metallo-endopeptidase-like 1</fullName>
    </submittedName>
</protein>
<evidence type="ECO:0000256" key="7">
    <source>
        <dbReference type="ARBA" id="ARBA00022833"/>
    </source>
</evidence>
<evidence type="ECO:0000259" key="11">
    <source>
        <dbReference type="Pfam" id="PF05649"/>
    </source>
</evidence>
<proteinExistence type="inferred from homology"/>
<dbReference type="PRINTS" id="PR00786">
    <property type="entry name" value="NEPRILYSIN"/>
</dbReference>
<dbReference type="InterPro" id="IPR024079">
    <property type="entry name" value="MetalloPept_cat_dom_sf"/>
</dbReference>
<dbReference type="OrthoDB" id="6475849at2759"/>
<dbReference type="Pfam" id="PF05649">
    <property type="entry name" value="Peptidase_M13_N"/>
    <property type="match status" value="1"/>
</dbReference>
<evidence type="ECO:0000256" key="4">
    <source>
        <dbReference type="ARBA" id="ARBA00022670"/>
    </source>
</evidence>
<dbReference type="STRING" id="178035.A0A154PDE0"/>
<dbReference type="GO" id="GO:0005886">
    <property type="term" value="C:plasma membrane"/>
    <property type="evidence" value="ECO:0007669"/>
    <property type="project" value="UniProtKB-SubCell"/>
</dbReference>
<dbReference type="Proteomes" id="UP000076502">
    <property type="component" value="Unassembled WGS sequence"/>
</dbReference>
<accession>A0A154PDE0</accession>
<reference evidence="12 13" key="1">
    <citation type="submission" date="2015-07" db="EMBL/GenBank/DDBJ databases">
        <title>The genome of Dufourea novaeangliae.</title>
        <authorList>
            <person name="Pan H."/>
            <person name="Kapheim K."/>
        </authorList>
    </citation>
    <scope>NUCLEOTIDE SEQUENCE [LARGE SCALE GENOMIC DNA]</scope>
    <source>
        <strain evidence="12">0120121106</strain>
        <tissue evidence="12">Whole body</tissue>
    </source>
</reference>
<dbReference type="PANTHER" id="PTHR11733">
    <property type="entry name" value="ZINC METALLOPROTEASE FAMILY M13 NEPRILYSIN-RELATED"/>
    <property type="match status" value="1"/>
</dbReference>
<sequence>MNLTDVFFFLCFFSFRCHLTAVTAMPASLSIARIWRITDTMNDTATLPGHDYHGNREQRVCETAYCNEIDVLEEQDKPTDILPIKMARKLYRSCMNIEAIEKRGIKPIQQILDSTGGWPMAMPVREWDPHKFPWQKIDKNYVTVIGNSAFYNIEYEVDQNNTQRYVLTVDQDTEYPLASKRDLGKIFNDDDTYALGIYRIIQAFAKEKGYTLNRRQLIDDVAKLVAFEIELLTIIETDKETHASSTNYRRLTIEGLQKWYNSSGVTSSTAKMNFLEMMQYAFKLANISVNASEPIVLYNPVFLHKLARLLGNTPRRVLVNYVQWNMVNKFLYFTTQDMRDIMFNMSYSSYNISNYMPRWEVCLLNMRMKDAVSYMFVKKYITDDVINETKEMVERIREELRNRIMRAQWLSDTVKKSLAHKLDTVETQIGYPEWYKDDQAMIQFYEGLQIGSNYFQNLLNCAEIDLIRSLKEFRGIVARNQWLDYPITVNAFYTQTVNAILIPAAELQDPYFTPLLPNAINYAATGFVIGHELSHSFDNEGIRFDTDGYKSDWISSDAMQKYEERATCFVKQFGNYTLDVLDEHGKKIKLDGKLTEDENLADSVGVQVAFSAYKKLAQQKPDTKLSGLENLTSDQLFFLEFANSWCSSVRPEYEVDVVNSDEHSPPKYRIIGSLSNMAAFAQTFQCPRRSSMNPEHKCNLWN</sequence>
<dbReference type="PANTHER" id="PTHR11733:SF237">
    <property type="entry name" value="NEPRILYSIN-LIKE 4"/>
    <property type="match status" value="1"/>
</dbReference>
<keyword evidence="5" id="KW-0479">Metal-binding</keyword>
<evidence type="ECO:0000313" key="12">
    <source>
        <dbReference type="EMBL" id="KZC09919.1"/>
    </source>
</evidence>
<comment type="similarity">
    <text evidence="3">Belongs to the peptidase M13 family.</text>
</comment>
<dbReference type="Gene3D" id="3.40.390.10">
    <property type="entry name" value="Collagenase (Catalytic Domain)"/>
    <property type="match status" value="1"/>
</dbReference>
<evidence type="ECO:0000256" key="9">
    <source>
        <dbReference type="SAM" id="SignalP"/>
    </source>
</evidence>
<feature type="domain" description="Peptidase M13 N-terminal" evidence="11">
    <location>
        <begin position="71"/>
        <end position="432"/>
    </location>
</feature>
<dbReference type="AlphaFoldDB" id="A0A154PDE0"/>
<evidence type="ECO:0000313" key="13">
    <source>
        <dbReference type="Proteomes" id="UP000076502"/>
    </source>
</evidence>
<gene>
    <name evidence="12" type="ORF">WN55_00565</name>
</gene>
<evidence type="ECO:0000256" key="8">
    <source>
        <dbReference type="ARBA" id="ARBA00023049"/>
    </source>
</evidence>
<feature type="domain" description="Peptidase M13 C-terminal" evidence="10">
    <location>
        <begin position="490"/>
        <end position="700"/>
    </location>
</feature>
<evidence type="ECO:0000256" key="3">
    <source>
        <dbReference type="ARBA" id="ARBA00007357"/>
    </source>
</evidence>
<keyword evidence="4" id="KW-0645">Protease</keyword>
<dbReference type="InterPro" id="IPR000718">
    <property type="entry name" value="Peptidase_M13"/>
</dbReference>
<dbReference type="SUPFAM" id="SSF55486">
    <property type="entry name" value="Metalloproteases ('zincins'), catalytic domain"/>
    <property type="match status" value="1"/>
</dbReference>
<dbReference type="Gene3D" id="1.10.1380.10">
    <property type="entry name" value="Neutral endopeptidase , domain2"/>
    <property type="match status" value="1"/>
</dbReference>
<dbReference type="Pfam" id="PF01431">
    <property type="entry name" value="Peptidase_M13"/>
    <property type="match status" value="1"/>
</dbReference>
<organism evidence="12 13">
    <name type="scientific">Dufourea novaeangliae</name>
    <name type="common">Sweat bee</name>
    <dbReference type="NCBI Taxonomy" id="178035"/>
    <lineage>
        <taxon>Eukaryota</taxon>
        <taxon>Metazoa</taxon>
        <taxon>Ecdysozoa</taxon>
        <taxon>Arthropoda</taxon>
        <taxon>Hexapoda</taxon>
        <taxon>Insecta</taxon>
        <taxon>Pterygota</taxon>
        <taxon>Neoptera</taxon>
        <taxon>Endopterygota</taxon>
        <taxon>Hymenoptera</taxon>
        <taxon>Apocrita</taxon>
        <taxon>Aculeata</taxon>
        <taxon>Apoidea</taxon>
        <taxon>Anthophila</taxon>
        <taxon>Halictidae</taxon>
        <taxon>Rophitinae</taxon>
        <taxon>Dufourea</taxon>
    </lineage>
</organism>
<evidence type="ECO:0000256" key="5">
    <source>
        <dbReference type="ARBA" id="ARBA00022723"/>
    </source>
</evidence>
<dbReference type="EMBL" id="KQ434878">
    <property type="protein sequence ID" value="KZC09919.1"/>
    <property type="molecule type" value="Genomic_DNA"/>
</dbReference>
<dbReference type="GO" id="GO:0004222">
    <property type="term" value="F:metalloendopeptidase activity"/>
    <property type="evidence" value="ECO:0007669"/>
    <property type="project" value="InterPro"/>
</dbReference>
<keyword evidence="13" id="KW-1185">Reference proteome</keyword>
<keyword evidence="9" id="KW-0732">Signal</keyword>
<dbReference type="GO" id="GO:0016485">
    <property type="term" value="P:protein processing"/>
    <property type="evidence" value="ECO:0007669"/>
    <property type="project" value="TreeGrafter"/>
</dbReference>
<feature type="chain" id="PRO_5007599419" evidence="9">
    <location>
        <begin position="25"/>
        <end position="702"/>
    </location>
</feature>
<name>A0A154PDE0_DUFNO</name>
<comment type="subcellular location">
    <subcellularLocation>
        <location evidence="2">Cell membrane</location>
        <topology evidence="2">Single-pass type II membrane protein</topology>
    </subcellularLocation>
</comment>
<feature type="signal peptide" evidence="9">
    <location>
        <begin position="1"/>
        <end position="24"/>
    </location>
</feature>
<dbReference type="GO" id="GO:0046872">
    <property type="term" value="F:metal ion binding"/>
    <property type="evidence" value="ECO:0007669"/>
    <property type="project" value="UniProtKB-KW"/>
</dbReference>
<dbReference type="InterPro" id="IPR008753">
    <property type="entry name" value="Peptidase_M13_N"/>
</dbReference>
<keyword evidence="8" id="KW-0482">Metalloprotease</keyword>
<keyword evidence="6" id="KW-0378">Hydrolase</keyword>
<dbReference type="PROSITE" id="PS51885">
    <property type="entry name" value="NEPRILYSIN"/>
    <property type="match status" value="1"/>
</dbReference>
<dbReference type="InterPro" id="IPR018497">
    <property type="entry name" value="Peptidase_M13_C"/>
</dbReference>
<evidence type="ECO:0000256" key="1">
    <source>
        <dbReference type="ARBA" id="ARBA00001947"/>
    </source>
</evidence>
<dbReference type="CDD" id="cd08662">
    <property type="entry name" value="M13"/>
    <property type="match status" value="1"/>
</dbReference>
<comment type="cofactor">
    <cofactor evidence="1">
        <name>Zn(2+)</name>
        <dbReference type="ChEBI" id="CHEBI:29105"/>
    </cofactor>
</comment>